<dbReference type="PROSITE" id="PS00094">
    <property type="entry name" value="C5_MTASE_1"/>
    <property type="match status" value="1"/>
</dbReference>
<dbReference type="EC" id="2.1.1.37" evidence="8"/>
<dbReference type="SUPFAM" id="SSF53335">
    <property type="entry name" value="S-adenosyl-L-methionine-dependent methyltransferases"/>
    <property type="match status" value="1"/>
</dbReference>
<evidence type="ECO:0000256" key="7">
    <source>
        <dbReference type="RuleBase" id="RU000416"/>
    </source>
</evidence>
<organism evidence="9 10">
    <name type="scientific">Sphingomonas tabacisoli</name>
    <dbReference type="NCBI Taxonomy" id="2249466"/>
    <lineage>
        <taxon>Bacteria</taxon>
        <taxon>Pseudomonadati</taxon>
        <taxon>Pseudomonadota</taxon>
        <taxon>Alphaproteobacteria</taxon>
        <taxon>Sphingomonadales</taxon>
        <taxon>Sphingomonadaceae</taxon>
        <taxon>Sphingomonas</taxon>
    </lineage>
</organism>
<comment type="caution">
    <text evidence="9">The sequence shown here is derived from an EMBL/GenBank/DDBJ whole genome shotgun (WGS) entry which is preliminary data.</text>
</comment>
<keyword evidence="2 6" id="KW-0808">Transferase</keyword>
<proteinExistence type="inferred from homology"/>
<dbReference type="PROSITE" id="PS00095">
    <property type="entry name" value="C5_MTASE_2"/>
    <property type="match status" value="1"/>
</dbReference>
<dbReference type="GO" id="GO:0003886">
    <property type="term" value="F:DNA (cytosine-5-)-methyltransferase activity"/>
    <property type="evidence" value="ECO:0007669"/>
    <property type="project" value="UniProtKB-EC"/>
</dbReference>
<dbReference type="NCBIfam" id="TIGR00675">
    <property type="entry name" value="dcm"/>
    <property type="match status" value="1"/>
</dbReference>
<evidence type="ECO:0000256" key="4">
    <source>
        <dbReference type="ARBA" id="ARBA00022747"/>
    </source>
</evidence>
<comment type="similarity">
    <text evidence="6 7">Belongs to the class I-like SAM-binding methyltransferase superfamily. C5-methyltransferase family.</text>
</comment>
<feature type="active site" evidence="6">
    <location>
        <position position="79"/>
    </location>
</feature>
<name>A0ABW4HZZ9_9SPHN</name>
<gene>
    <name evidence="9" type="ORF">ACFSCW_01210</name>
</gene>
<evidence type="ECO:0000256" key="6">
    <source>
        <dbReference type="PROSITE-ProRule" id="PRU01016"/>
    </source>
</evidence>
<dbReference type="Gene3D" id="3.40.50.150">
    <property type="entry name" value="Vaccinia Virus protein VP39"/>
    <property type="match status" value="1"/>
</dbReference>
<keyword evidence="4" id="KW-0680">Restriction system</keyword>
<dbReference type="PANTHER" id="PTHR10629">
    <property type="entry name" value="CYTOSINE-SPECIFIC METHYLTRANSFERASE"/>
    <property type="match status" value="1"/>
</dbReference>
<dbReference type="InterPro" id="IPR050390">
    <property type="entry name" value="C5-Methyltransferase"/>
</dbReference>
<comment type="catalytic activity">
    <reaction evidence="5 8">
        <text>a 2'-deoxycytidine in DNA + S-adenosyl-L-methionine = a 5-methyl-2'-deoxycytidine in DNA + S-adenosyl-L-homocysteine + H(+)</text>
        <dbReference type="Rhea" id="RHEA:13681"/>
        <dbReference type="Rhea" id="RHEA-COMP:11369"/>
        <dbReference type="Rhea" id="RHEA-COMP:11370"/>
        <dbReference type="ChEBI" id="CHEBI:15378"/>
        <dbReference type="ChEBI" id="CHEBI:57856"/>
        <dbReference type="ChEBI" id="CHEBI:59789"/>
        <dbReference type="ChEBI" id="CHEBI:85452"/>
        <dbReference type="ChEBI" id="CHEBI:85454"/>
        <dbReference type="EC" id="2.1.1.37"/>
    </reaction>
</comment>
<sequence>MRSVEMFTGCGGLAMGLSRIGFHHDLLVEWNKDAVETVRHNQELCVEHVRDWPIERRDVREISWRQFAGADLVAGGPPCQPFSIGGKHGGNNDHRDMWPQAIRAVREVQPRAFLFENVRGLTRRAFAGYLDSIVSGLTRPGPGIRYEVAVLNVNAADFGAAQKRHRVVIAGLRADTVGSVPIVRPFPTHSHDRLLWEQFVTGQYWDEHGLPRNLNSFDKLDAVRVRRLREQMIEPSGKRWVTVRDALHGLGEPNGENNHVFQPGARVYKGHTGSPLDQPAKALKAGDHGVPGGENMMVRDDGSVRYFTIREAARLQGLPDDYSFPRSWTESMRQLGNAVPVELAQAIGGWMHRILSTDGGKAAIAA</sequence>
<dbReference type="PROSITE" id="PS51679">
    <property type="entry name" value="SAM_MT_C5"/>
    <property type="match status" value="1"/>
</dbReference>
<reference evidence="10" key="1">
    <citation type="journal article" date="2019" name="Int. J. Syst. Evol. Microbiol.">
        <title>The Global Catalogue of Microorganisms (GCM) 10K type strain sequencing project: providing services to taxonomists for standard genome sequencing and annotation.</title>
        <authorList>
            <consortium name="The Broad Institute Genomics Platform"/>
            <consortium name="The Broad Institute Genome Sequencing Center for Infectious Disease"/>
            <person name="Wu L."/>
            <person name="Ma J."/>
        </authorList>
    </citation>
    <scope>NUCLEOTIDE SEQUENCE [LARGE SCALE GENOMIC DNA]</scope>
    <source>
        <strain evidence="10">CGMCC 1.16275</strain>
    </source>
</reference>
<protein>
    <recommendedName>
        <fullName evidence="8">Cytosine-specific methyltransferase</fullName>
        <ecNumber evidence="8">2.1.1.37</ecNumber>
    </recommendedName>
</protein>
<evidence type="ECO:0000313" key="10">
    <source>
        <dbReference type="Proteomes" id="UP001597115"/>
    </source>
</evidence>
<dbReference type="Proteomes" id="UP001597115">
    <property type="component" value="Unassembled WGS sequence"/>
</dbReference>
<keyword evidence="3 6" id="KW-0949">S-adenosyl-L-methionine</keyword>
<dbReference type="InterPro" id="IPR001525">
    <property type="entry name" value="C5_MeTfrase"/>
</dbReference>
<dbReference type="PRINTS" id="PR00105">
    <property type="entry name" value="C5METTRFRASE"/>
</dbReference>
<dbReference type="InterPro" id="IPR018117">
    <property type="entry name" value="C5_DNA_meth_AS"/>
</dbReference>
<keyword evidence="10" id="KW-1185">Reference proteome</keyword>
<evidence type="ECO:0000256" key="5">
    <source>
        <dbReference type="ARBA" id="ARBA00047422"/>
    </source>
</evidence>
<dbReference type="EMBL" id="JBHUDY010000001">
    <property type="protein sequence ID" value="MFD1610414.1"/>
    <property type="molecule type" value="Genomic_DNA"/>
</dbReference>
<dbReference type="InterPro" id="IPR031303">
    <property type="entry name" value="C5_meth_CS"/>
</dbReference>
<evidence type="ECO:0000256" key="2">
    <source>
        <dbReference type="ARBA" id="ARBA00022679"/>
    </source>
</evidence>
<dbReference type="Gene3D" id="3.90.120.10">
    <property type="entry name" value="DNA Methylase, subunit A, domain 2"/>
    <property type="match status" value="1"/>
</dbReference>
<dbReference type="RefSeq" id="WP_380886061.1">
    <property type="nucleotide sequence ID" value="NZ_JBHUDY010000001.1"/>
</dbReference>
<evidence type="ECO:0000256" key="8">
    <source>
        <dbReference type="RuleBase" id="RU000417"/>
    </source>
</evidence>
<dbReference type="PANTHER" id="PTHR10629:SF52">
    <property type="entry name" value="DNA (CYTOSINE-5)-METHYLTRANSFERASE 1"/>
    <property type="match status" value="1"/>
</dbReference>
<evidence type="ECO:0000256" key="3">
    <source>
        <dbReference type="ARBA" id="ARBA00022691"/>
    </source>
</evidence>
<dbReference type="Pfam" id="PF00145">
    <property type="entry name" value="DNA_methylase"/>
    <property type="match status" value="1"/>
</dbReference>
<dbReference type="GO" id="GO:0032259">
    <property type="term" value="P:methylation"/>
    <property type="evidence" value="ECO:0007669"/>
    <property type="project" value="UniProtKB-KW"/>
</dbReference>
<evidence type="ECO:0000313" key="9">
    <source>
        <dbReference type="EMBL" id="MFD1610414.1"/>
    </source>
</evidence>
<accession>A0ABW4HZZ9</accession>
<evidence type="ECO:0000256" key="1">
    <source>
        <dbReference type="ARBA" id="ARBA00022603"/>
    </source>
</evidence>
<dbReference type="InterPro" id="IPR029063">
    <property type="entry name" value="SAM-dependent_MTases_sf"/>
</dbReference>
<keyword evidence="1 6" id="KW-0489">Methyltransferase</keyword>